<name>A0A4D9CTU4_9STRA</name>
<accession>A0A4D9CTU4</accession>
<feature type="coiled-coil region" evidence="1">
    <location>
        <begin position="129"/>
        <end position="176"/>
    </location>
</feature>
<comment type="caution">
    <text evidence="3">The sequence shown here is derived from an EMBL/GenBank/DDBJ whole genome shotgun (WGS) entry which is preliminary data.</text>
</comment>
<reference evidence="3 4" key="1">
    <citation type="submission" date="2019-01" db="EMBL/GenBank/DDBJ databases">
        <title>Nuclear Genome Assembly of the Microalgal Biofuel strain Nannochloropsis salina CCMP1776.</title>
        <authorList>
            <person name="Hovde B."/>
        </authorList>
    </citation>
    <scope>NUCLEOTIDE SEQUENCE [LARGE SCALE GENOMIC DNA]</scope>
    <source>
        <strain evidence="3 4">CCMP1776</strain>
    </source>
</reference>
<evidence type="ECO:0000256" key="1">
    <source>
        <dbReference type="SAM" id="Coils"/>
    </source>
</evidence>
<feature type="region of interest" description="Disordered" evidence="2">
    <location>
        <begin position="259"/>
        <end position="327"/>
    </location>
</feature>
<evidence type="ECO:0000256" key="2">
    <source>
        <dbReference type="SAM" id="MobiDB-lite"/>
    </source>
</evidence>
<evidence type="ECO:0000313" key="4">
    <source>
        <dbReference type="Proteomes" id="UP000355283"/>
    </source>
</evidence>
<keyword evidence="4" id="KW-1185">Reference proteome</keyword>
<dbReference type="AlphaFoldDB" id="A0A4D9CTU4"/>
<feature type="region of interest" description="Disordered" evidence="2">
    <location>
        <begin position="431"/>
        <end position="459"/>
    </location>
</feature>
<dbReference type="Proteomes" id="UP000355283">
    <property type="component" value="Unassembled WGS sequence"/>
</dbReference>
<feature type="compositionally biased region" description="Basic and acidic residues" evidence="2">
    <location>
        <begin position="315"/>
        <end position="324"/>
    </location>
</feature>
<feature type="compositionally biased region" description="Basic and acidic residues" evidence="2">
    <location>
        <begin position="259"/>
        <end position="308"/>
    </location>
</feature>
<protein>
    <submittedName>
        <fullName evidence="3">Uncharacterized protein</fullName>
    </submittedName>
</protein>
<dbReference type="EMBL" id="SDOX01000121">
    <property type="protein sequence ID" value="TFJ82004.1"/>
    <property type="molecule type" value="Genomic_DNA"/>
</dbReference>
<sequence>MATLKEDLGELHQLIVAKEHALQTEFTKAQDLDAIIRTREETLDVETSKRTDLQVIIQKIYAHLKAEQESVFGLDTCTDVNRGALSETQRKTMELSAKVDAWSSEEQEGIERRLCTIQGQMDELKACRIEQKEKEAEAKVARLAARREREMEEAKAREMEEMKAAAHDNRIRVEEEIIQLRPRLEKATTKKAALAHRQRIASQELEDERRRTEDHLAKVQAAAKAAMHRKEKVEIALKKDREQLQDVIKAVEQEKEEMTSLAERVDEQRAANATKEIEKEERRNALQEKENKVVDQKHKIEELEKEKNSLSSQRAQEEKAKAEAEADAALSIYDPDWVERLDTYETELAAHKRLLEGRHHGMALEERRLATTEKVVQRVKDEEDPSAMMAFAREAVDAGTEGPERLGTPVQEAVTRFATTFETWQEAMATLKGREGGEEGGNLETDADSEGTRDEEEDTRMEAKEQELIQKKVALRDLFGLKDGEQLVEEHCQRLQLDKELTTLRTALKEHKARATESEAAVAEVRARAETKEEELCRLGLIRKAREKALAKLLDASLARVRQETEKEVERKKCELETAYLEADRKYIRMDEEMKEKYAEELRFVMEEEEKLMCDKREQQGKKKKGEGQSRPRKSKAVDNK</sequence>
<gene>
    <name evidence="3" type="ORF">NSK_006672</name>
</gene>
<feature type="compositionally biased region" description="Acidic residues" evidence="2">
    <location>
        <begin position="445"/>
        <end position="459"/>
    </location>
</feature>
<feature type="coiled-coil region" evidence="1">
    <location>
        <begin position="494"/>
        <end position="535"/>
    </location>
</feature>
<proteinExistence type="predicted"/>
<organism evidence="3 4">
    <name type="scientific">Nannochloropsis salina CCMP1776</name>
    <dbReference type="NCBI Taxonomy" id="1027361"/>
    <lineage>
        <taxon>Eukaryota</taxon>
        <taxon>Sar</taxon>
        <taxon>Stramenopiles</taxon>
        <taxon>Ochrophyta</taxon>
        <taxon>Eustigmatophyceae</taxon>
        <taxon>Eustigmatales</taxon>
        <taxon>Monodopsidaceae</taxon>
        <taxon>Microchloropsis</taxon>
        <taxon>Microchloropsis salina</taxon>
    </lineage>
</organism>
<keyword evidence="1" id="KW-0175">Coiled coil</keyword>
<evidence type="ECO:0000313" key="3">
    <source>
        <dbReference type="EMBL" id="TFJ82004.1"/>
    </source>
</evidence>
<feature type="region of interest" description="Disordered" evidence="2">
    <location>
        <begin position="615"/>
        <end position="641"/>
    </location>
</feature>